<keyword evidence="2" id="KW-1185">Reference proteome</keyword>
<organism evidence="1 2">
    <name type="scientific">Favolaschia claudopus</name>
    <dbReference type="NCBI Taxonomy" id="2862362"/>
    <lineage>
        <taxon>Eukaryota</taxon>
        <taxon>Fungi</taxon>
        <taxon>Dikarya</taxon>
        <taxon>Basidiomycota</taxon>
        <taxon>Agaricomycotina</taxon>
        <taxon>Agaricomycetes</taxon>
        <taxon>Agaricomycetidae</taxon>
        <taxon>Agaricales</taxon>
        <taxon>Marasmiineae</taxon>
        <taxon>Mycenaceae</taxon>
        <taxon>Favolaschia</taxon>
    </lineage>
</organism>
<gene>
    <name evidence="1" type="ORF">R3P38DRAFT_2813057</name>
</gene>
<dbReference type="AlphaFoldDB" id="A0AAV9Z6D6"/>
<dbReference type="EMBL" id="JAWWNJ010000198">
    <property type="protein sequence ID" value="KAK6971978.1"/>
    <property type="molecule type" value="Genomic_DNA"/>
</dbReference>
<name>A0AAV9Z6D6_9AGAR</name>
<evidence type="ECO:0000313" key="2">
    <source>
        <dbReference type="Proteomes" id="UP001362999"/>
    </source>
</evidence>
<comment type="caution">
    <text evidence="1">The sequence shown here is derived from an EMBL/GenBank/DDBJ whole genome shotgun (WGS) entry which is preliminary data.</text>
</comment>
<reference evidence="1 2" key="1">
    <citation type="journal article" date="2024" name="J Genomics">
        <title>Draft genome sequencing and assembly of Favolaschia claudopus CIRM-BRFM 2984 isolated from oak limbs.</title>
        <authorList>
            <person name="Navarro D."/>
            <person name="Drula E."/>
            <person name="Chaduli D."/>
            <person name="Cazenave R."/>
            <person name="Ahrendt S."/>
            <person name="Wang J."/>
            <person name="Lipzen A."/>
            <person name="Daum C."/>
            <person name="Barry K."/>
            <person name="Grigoriev I.V."/>
            <person name="Favel A."/>
            <person name="Rosso M.N."/>
            <person name="Martin F."/>
        </authorList>
    </citation>
    <scope>NUCLEOTIDE SEQUENCE [LARGE SCALE GENOMIC DNA]</scope>
    <source>
        <strain evidence="1 2">CIRM-BRFM 2984</strain>
    </source>
</reference>
<sequence length="242" mass="26512">MYLEHKGAGRWINGRVVPQIWNSDCGHPSCHGEYSADSACTSRKHFPKGPDGVEQPYDLEDLHGCRGETSERNSDTHPRMTKIVIQPALELVLYKGVSNVPESLEVQVYSRSGTFGPVDEVELHLDFGLDPTNSIGSTCVSALQGEVQSLREEISLINATQAALDRTATQDIPALQNHIGLIQTVWDDLVAESTNLIGWLQNGANDAAIPAALQVWLSKGKTLYSTWRDAFTQYAELVVVPA</sequence>
<accession>A0AAV9Z6D6</accession>
<evidence type="ECO:0000313" key="1">
    <source>
        <dbReference type="EMBL" id="KAK6971978.1"/>
    </source>
</evidence>
<dbReference type="Proteomes" id="UP001362999">
    <property type="component" value="Unassembled WGS sequence"/>
</dbReference>
<proteinExistence type="predicted"/>
<protein>
    <submittedName>
        <fullName evidence="1">Uncharacterized protein</fullName>
    </submittedName>
</protein>